<dbReference type="Proteomes" id="UP000635071">
    <property type="component" value="Unassembled WGS sequence"/>
</dbReference>
<keyword evidence="1" id="KW-0732">Signal</keyword>
<dbReference type="AlphaFoldDB" id="A0A917E790"/>
<evidence type="ECO:0000313" key="2">
    <source>
        <dbReference type="EMBL" id="GGE05992.1"/>
    </source>
</evidence>
<gene>
    <name evidence="2" type="ORF">GCM10011529_10460</name>
</gene>
<dbReference type="RefSeq" id="WP_188761885.1">
    <property type="nucleotide sequence ID" value="NZ_BMJM01000003.1"/>
</dbReference>
<accession>A0A917E790</accession>
<evidence type="ECO:0000256" key="1">
    <source>
        <dbReference type="SAM" id="SignalP"/>
    </source>
</evidence>
<comment type="caution">
    <text evidence="2">The sequence shown here is derived from an EMBL/GenBank/DDBJ whole genome shotgun (WGS) entry which is preliminary data.</text>
</comment>
<proteinExistence type="predicted"/>
<organism evidence="2 3">
    <name type="scientific">Sandarakinorhabdus glacialis</name>
    <dbReference type="NCBI Taxonomy" id="1614636"/>
    <lineage>
        <taxon>Bacteria</taxon>
        <taxon>Pseudomonadati</taxon>
        <taxon>Pseudomonadota</taxon>
        <taxon>Alphaproteobacteria</taxon>
        <taxon>Sphingomonadales</taxon>
        <taxon>Sphingosinicellaceae</taxon>
        <taxon>Sandarakinorhabdus</taxon>
    </lineage>
</organism>
<reference evidence="2" key="1">
    <citation type="journal article" date="2014" name="Int. J. Syst. Evol. Microbiol.">
        <title>Complete genome sequence of Corynebacterium casei LMG S-19264T (=DSM 44701T), isolated from a smear-ripened cheese.</title>
        <authorList>
            <consortium name="US DOE Joint Genome Institute (JGI-PGF)"/>
            <person name="Walter F."/>
            <person name="Albersmeier A."/>
            <person name="Kalinowski J."/>
            <person name="Ruckert C."/>
        </authorList>
    </citation>
    <scope>NUCLEOTIDE SEQUENCE</scope>
    <source>
        <strain evidence="2">CGMCC 1.15519</strain>
    </source>
</reference>
<keyword evidence="3" id="KW-1185">Reference proteome</keyword>
<evidence type="ECO:0000313" key="3">
    <source>
        <dbReference type="Proteomes" id="UP000635071"/>
    </source>
</evidence>
<dbReference type="EMBL" id="BMJM01000003">
    <property type="protein sequence ID" value="GGE05992.1"/>
    <property type="molecule type" value="Genomic_DNA"/>
</dbReference>
<sequence length="182" mass="19489">MSLLLSLLLASAVPVTPANYASPAMAEKPDDIAADSMRDLKDSRYYNKAGATRADYDHDWQECRLIARGSKTPGGSSVVVYNPAIISPAAAAGGGIIGAMIGQAIVEGQVRRANRRSCLMFRGWRLVEVSDADESRFALMPETEREALFITALGVAEPVGKSVTTWTNVFAEMPVLAAKEAK</sequence>
<name>A0A917E790_9SPHN</name>
<feature type="chain" id="PRO_5037846633" evidence="1">
    <location>
        <begin position="21"/>
        <end position="182"/>
    </location>
</feature>
<feature type="signal peptide" evidence="1">
    <location>
        <begin position="1"/>
        <end position="20"/>
    </location>
</feature>
<reference evidence="2" key="2">
    <citation type="submission" date="2020-09" db="EMBL/GenBank/DDBJ databases">
        <authorList>
            <person name="Sun Q."/>
            <person name="Zhou Y."/>
        </authorList>
    </citation>
    <scope>NUCLEOTIDE SEQUENCE</scope>
    <source>
        <strain evidence="2">CGMCC 1.15519</strain>
    </source>
</reference>
<protein>
    <submittedName>
        <fullName evidence="2">Uncharacterized protein</fullName>
    </submittedName>
</protein>